<dbReference type="EMBL" id="BAAAZY010000010">
    <property type="protein sequence ID" value="GAA4056628.1"/>
    <property type="molecule type" value="Genomic_DNA"/>
</dbReference>
<evidence type="ECO:0000313" key="5">
    <source>
        <dbReference type="Proteomes" id="UP001499984"/>
    </source>
</evidence>
<keyword evidence="2" id="KW-1133">Transmembrane helix</keyword>
<evidence type="ECO:0000256" key="2">
    <source>
        <dbReference type="SAM" id="Phobius"/>
    </source>
</evidence>
<gene>
    <name evidence="4" type="ORF">GCM10022233_30880</name>
</gene>
<evidence type="ECO:0000256" key="1">
    <source>
        <dbReference type="SAM" id="MobiDB-lite"/>
    </source>
</evidence>
<comment type="caution">
    <text evidence="4">The sequence shown here is derived from an EMBL/GenBank/DDBJ whole genome shotgun (WGS) entry which is preliminary data.</text>
</comment>
<feature type="compositionally biased region" description="Low complexity" evidence="1">
    <location>
        <begin position="218"/>
        <end position="234"/>
    </location>
</feature>
<organism evidence="4 5">
    <name type="scientific">Streptomyces shaanxiensis</name>
    <dbReference type="NCBI Taxonomy" id="653357"/>
    <lineage>
        <taxon>Bacteria</taxon>
        <taxon>Bacillati</taxon>
        <taxon>Actinomycetota</taxon>
        <taxon>Actinomycetes</taxon>
        <taxon>Kitasatosporales</taxon>
        <taxon>Streptomycetaceae</taxon>
        <taxon>Streptomyces</taxon>
    </lineage>
</organism>
<feature type="region of interest" description="Disordered" evidence="1">
    <location>
        <begin position="88"/>
        <end position="286"/>
    </location>
</feature>
<evidence type="ECO:0008006" key="6">
    <source>
        <dbReference type="Google" id="ProtNLM"/>
    </source>
</evidence>
<feature type="compositionally biased region" description="Gly residues" evidence="1">
    <location>
        <begin position="164"/>
        <end position="173"/>
    </location>
</feature>
<keyword evidence="2" id="KW-0472">Membrane</keyword>
<feature type="chain" id="PRO_5045667067" description="Secreted protein" evidence="3">
    <location>
        <begin position="28"/>
        <end position="330"/>
    </location>
</feature>
<sequence>MRRTARALSVAALIGVVLGFAASAALADPAAEVSPGTVSPGGSVTVSVSCDPLEGNAPATIDATSQAFEEGTVQLKRVSGSEEKAAGAAYSGTARVPPAENFEGDPDAVGSDSAWTVDGTCPAASGGEGKPWSATFMVTRDSGGGKDSGGGGKDGAEGGKDGAEGGVGGGKDGAGGKDGGEGGKEGAEGGKDGAEGGSQGGTDGSEAGEEGTEGGTDDTGTGPETGPDADTGTGLDTGPGNRRPCAESRPDGSAPHLTEPYEEETEALWDKGEGHSEDCDSEAVQQGVRAGAGGAFTDSVPALVAGGVLIAGALGGAVYRLRRKTPATED</sequence>
<feature type="transmembrane region" description="Helical" evidence="2">
    <location>
        <begin position="302"/>
        <end position="321"/>
    </location>
</feature>
<feature type="compositionally biased region" description="Acidic residues" evidence="1">
    <location>
        <begin position="206"/>
        <end position="216"/>
    </location>
</feature>
<evidence type="ECO:0000256" key="3">
    <source>
        <dbReference type="SAM" id="SignalP"/>
    </source>
</evidence>
<feature type="compositionally biased region" description="Basic and acidic residues" evidence="1">
    <location>
        <begin position="268"/>
        <end position="278"/>
    </location>
</feature>
<evidence type="ECO:0000313" key="4">
    <source>
        <dbReference type="EMBL" id="GAA4056628.1"/>
    </source>
</evidence>
<reference evidence="5" key="1">
    <citation type="journal article" date="2019" name="Int. J. Syst. Evol. Microbiol.">
        <title>The Global Catalogue of Microorganisms (GCM) 10K type strain sequencing project: providing services to taxonomists for standard genome sequencing and annotation.</title>
        <authorList>
            <consortium name="The Broad Institute Genomics Platform"/>
            <consortium name="The Broad Institute Genome Sequencing Center for Infectious Disease"/>
            <person name="Wu L."/>
            <person name="Ma J."/>
        </authorList>
    </citation>
    <scope>NUCLEOTIDE SEQUENCE [LARGE SCALE GENOMIC DNA]</scope>
    <source>
        <strain evidence="5">JCM 16925</strain>
    </source>
</reference>
<feature type="compositionally biased region" description="Basic and acidic residues" evidence="1">
    <location>
        <begin position="174"/>
        <end position="194"/>
    </location>
</feature>
<keyword evidence="3" id="KW-0732">Signal</keyword>
<dbReference type="RefSeq" id="WP_345014488.1">
    <property type="nucleotide sequence ID" value="NZ_BAAAZY010000010.1"/>
</dbReference>
<feature type="compositionally biased region" description="Basic and acidic residues" evidence="1">
    <location>
        <begin position="154"/>
        <end position="163"/>
    </location>
</feature>
<accession>A0ABP7V062</accession>
<keyword evidence="5" id="KW-1185">Reference proteome</keyword>
<keyword evidence="2" id="KW-0812">Transmembrane</keyword>
<name>A0ABP7V062_9ACTN</name>
<feature type="signal peptide" evidence="3">
    <location>
        <begin position="1"/>
        <end position="27"/>
    </location>
</feature>
<dbReference type="Proteomes" id="UP001499984">
    <property type="component" value="Unassembled WGS sequence"/>
</dbReference>
<protein>
    <recommendedName>
        <fullName evidence="6">Secreted protein</fullName>
    </recommendedName>
</protein>
<proteinExistence type="predicted"/>